<evidence type="ECO:0000313" key="2">
    <source>
        <dbReference type="EMBL" id="SBS93390.1"/>
    </source>
</evidence>
<gene>
    <name evidence="2" type="ORF">POVCU1_025490</name>
    <name evidence="1" type="ORF">POVCU2_0028180</name>
</gene>
<dbReference type="EMBL" id="FLQV01000468">
    <property type="protein sequence ID" value="SBS93390.1"/>
    <property type="molecule type" value="Genomic_DNA"/>
</dbReference>
<evidence type="ECO:0000313" key="4">
    <source>
        <dbReference type="Proteomes" id="UP000078560"/>
    </source>
</evidence>
<reference evidence="1" key="2">
    <citation type="submission" date="2016-05" db="EMBL/GenBank/DDBJ databases">
        <authorList>
            <person name="Lavstsen T."/>
            <person name="Jespersen J.S."/>
        </authorList>
    </citation>
    <scope>NUCLEOTIDE SEQUENCE [LARGE SCALE GENOMIC DNA]</scope>
</reference>
<dbReference type="Proteomes" id="UP000078546">
    <property type="component" value="Unassembled WGS sequence"/>
</dbReference>
<name>A0A1A8VYN4_PLAOA</name>
<sequence length="73" mass="8641">MRKMCIAQRNITEVHGLQGENFSLKLTPMGEIPKVRLYENKRENKRKKKNVERNKTKFSDILHFPLLPEYALA</sequence>
<dbReference type="Proteomes" id="UP000078560">
    <property type="component" value="Unassembled WGS sequence"/>
</dbReference>
<evidence type="ECO:0000313" key="3">
    <source>
        <dbReference type="Proteomes" id="UP000078546"/>
    </source>
</evidence>
<proteinExistence type="predicted"/>
<reference evidence="3 4" key="1">
    <citation type="submission" date="2016-05" db="EMBL/GenBank/DDBJ databases">
        <authorList>
            <person name="Naeem Raeece"/>
        </authorList>
    </citation>
    <scope>NUCLEOTIDE SEQUENCE [LARGE SCALE GENOMIC DNA]</scope>
</reference>
<accession>A0A1A8VYN4</accession>
<organism evidence="1 4">
    <name type="scientific">Plasmodium ovale curtisi</name>
    <dbReference type="NCBI Taxonomy" id="864141"/>
    <lineage>
        <taxon>Eukaryota</taxon>
        <taxon>Sar</taxon>
        <taxon>Alveolata</taxon>
        <taxon>Apicomplexa</taxon>
        <taxon>Aconoidasida</taxon>
        <taxon>Haemosporida</taxon>
        <taxon>Plasmodiidae</taxon>
        <taxon>Plasmodium</taxon>
        <taxon>Plasmodium (Plasmodium)</taxon>
    </lineage>
</organism>
<dbReference type="EMBL" id="FLQU01000376">
    <property type="protein sequence ID" value="SBS84817.1"/>
    <property type="molecule type" value="Genomic_DNA"/>
</dbReference>
<evidence type="ECO:0000313" key="1">
    <source>
        <dbReference type="EMBL" id="SBS84817.1"/>
    </source>
</evidence>
<protein>
    <submittedName>
        <fullName evidence="1">Uncharacterized protein</fullName>
    </submittedName>
</protein>
<dbReference type="AlphaFoldDB" id="A0A1A8VYN4"/>